<gene>
    <name evidence="2" type="ORF">SAMN06295905_2162</name>
</gene>
<dbReference type="EMBL" id="FXWK01000001">
    <property type="protein sequence ID" value="SMQ72895.1"/>
    <property type="molecule type" value="Genomic_DNA"/>
</dbReference>
<organism evidence="2 3">
    <name type="scientific">Devosia lucknowensis</name>
    <dbReference type="NCBI Taxonomy" id="1096929"/>
    <lineage>
        <taxon>Bacteria</taxon>
        <taxon>Pseudomonadati</taxon>
        <taxon>Pseudomonadota</taxon>
        <taxon>Alphaproteobacteria</taxon>
        <taxon>Hyphomicrobiales</taxon>
        <taxon>Devosiaceae</taxon>
        <taxon>Devosia</taxon>
    </lineage>
</organism>
<dbReference type="AlphaFoldDB" id="A0A1Y6FDJ0"/>
<proteinExistence type="predicted"/>
<dbReference type="Proteomes" id="UP000194474">
    <property type="component" value="Unassembled WGS sequence"/>
</dbReference>
<evidence type="ECO:0000313" key="2">
    <source>
        <dbReference type="EMBL" id="SMQ72895.1"/>
    </source>
</evidence>
<protein>
    <submittedName>
        <fullName evidence="2">Uncharacterized protein</fullName>
    </submittedName>
</protein>
<accession>A0A1Y6FDJ0</accession>
<evidence type="ECO:0000313" key="3">
    <source>
        <dbReference type="Proteomes" id="UP000194474"/>
    </source>
</evidence>
<name>A0A1Y6FDJ0_9HYPH</name>
<keyword evidence="3" id="KW-1185">Reference proteome</keyword>
<feature type="region of interest" description="Disordered" evidence="1">
    <location>
        <begin position="1"/>
        <end position="50"/>
    </location>
</feature>
<sequence length="50" mass="5173">MISLNPHPSIGLDPRVTLNAHSPDHRGSPEGPRVGPEGGAVVGTAVHRKT</sequence>
<reference evidence="3" key="1">
    <citation type="submission" date="2017-04" db="EMBL/GenBank/DDBJ databases">
        <authorList>
            <person name="Varghese N."/>
            <person name="Submissions S."/>
        </authorList>
    </citation>
    <scope>NUCLEOTIDE SEQUENCE [LARGE SCALE GENOMIC DNA]</scope>
</reference>
<evidence type="ECO:0000256" key="1">
    <source>
        <dbReference type="SAM" id="MobiDB-lite"/>
    </source>
</evidence>